<dbReference type="InterPro" id="IPR011460">
    <property type="entry name" value="Lcl_C"/>
</dbReference>
<reference evidence="2 3" key="1">
    <citation type="submission" date="2017-05" db="EMBL/GenBank/DDBJ databases">
        <title>Chromobacterium violaceum GHPS1 isolated from Hydrocarbon polluted soil in French Guiana display an awesome secondary metabolite arsenal and a battery of drug and heavy-metal-resistance and detoxification of xenobiotics proteins.</title>
        <authorList>
            <person name="Belbahri L."/>
        </authorList>
    </citation>
    <scope>NUCLEOTIDE SEQUENCE [LARGE SCALE GENOMIC DNA]</scope>
    <source>
        <strain evidence="2 3">GHPS1</strain>
    </source>
</reference>
<keyword evidence="3" id="KW-1185">Reference proteome</keyword>
<dbReference type="AlphaFoldDB" id="A0A202B2D7"/>
<gene>
    <name evidence="2" type="ORF">CBW21_22505</name>
</gene>
<dbReference type="Pfam" id="PF07603">
    <property type="entry name" value="Lcl_C"/>
    <property type="match status" value="1"/>
</dbReference>
<organism evidence="2 3">
    <name type="scientific">Chromobacterium violaceum</name>
    <dbReference type="NCBI Taxonomy" id="536"/>
    <lineage>
        <taxon>Bacteria</taxon>
        <taxon>Pseudomonadati</taxon>
        <taxon>Pseudomonadota</taxon>
        <taxon>Betaproteobacteria</taxon>
        <taxon>Neisseriales</taxon>
        <taxon>Chromobacteriaceae</taxon>
        <taxon>Chromobacterium</taxon>
    </lineage>
</organism>
<evidence type="ECO:0000259" key="1">
    <source>
        <dbReference type="Pfam" id="PF07603"/>
    </source>
</evidence>
<proteinExistence type="predicted"/>
<protein>
    <submittedName>
        <fullName evidence="2">DUF1566 domain-containing protein</fullName>
    </submittedName>
</protein>
<sequence length="203" mass="22380">MNAPIQHTIPAEIGTPFEGGFYAGKLNCDGVVYALIVSPKAAGETEMLWGEYGKDIHGARSCFNGLANTQAMAEAGSALAKWALDLNINSHTDWYLPSRNELEMLYRAFKPTSEENCCSFRDGDNASSIPAGYLYTEQEPAQTVASAFQDGGAEAFEDVWYWSSTQFSPHDAWGQDFADGDQNDGRKYDELRARAVRRILLSN</sequence>
<evidence type="ECO:0000313" key="3">
    <source>
        <dbReference type="Proteomes" id="UP000196342"/>
    </source>
</evidence>
<name>A0A202B2D7_CHRVL</name>
<comment type="caution">
    <text evidence="2">The sequence shown here is derived from an EMBL/GenBank/DDBJ whole genome shotgun (WGS) entry which is preliminary data.</text>
</comment>
<dbReference type="Proteomes" id="UP000196342">
    <property type="component" value="Unassembled WGS sequence"/>
</dbReference>
<feature type="domain" description="Lcl C-terminal" evidence="1">
    <location>
        <begin position="77"/>
        <end position="197"/>
    </location>
</feature>
<accession>A0A202B2D7</accession>
<evidence type="ECO:0000313" key="2">
    <source>
        <dbReference type="EMBL" id="OVE45611.1"/>
    </source>
</evidence>
<dbReference type="RefSeq" id="WP_087698921.1">
    <property type="nucleotide sequence ID" value="NZ_NHOO01000032.1"/>
</dbReference>
<dbReference type="EMBL" id="NHOO01000032">
    <property type="protein sequence ID" value="OVE45611.1"/>
    <property type="molecule type" value="Genomic_DNA"/>
</dbReference>